<reference evidence="1" key="1">
    <citation type="journal article" date="2007" name="Science">
        <title>Draft genome of the filarial nematode parasite Brugia malayi.</title>
        <authorList>
            <person name="Ghedin E."/>
            <person name="Wang S."/>
            <person name="Spiro D."/>
            <person name="Caler E."/>
            <person name="Zhao Q."/>
            <person name="Crabtree J."/>
            <person name="Allen J.E."/>
            <person name="Delcher A.L."/>
            <person name="Guiliano D.B."/>
            <person name="Miranda-Saavedra D."/>
            <person name="Angiuoli S.V."/>
            <person name="Creasy T."/>
            <person name="Amedeo P."/>
            <person name="Haas B."/>
            <person name="El-Sayed N.M."/>
            <person name="Wortman J.R."/>
            <person name="Feldblyum T."/>
            <person name="Tallon L."/>
            <person name="Schatz M."/>
            <person name="Shumway M."/>
            <person name="Koo H."/>
            <person name="Salzberg S.L."/>
            <person name="Schobel S."/>
            <person name="Pertea M."/>
            <person name="Pop M."/>
            <person name="White O."/>
            <person name="Barton G.J."/>
            <person name="Carlow C.K."/>
            <person name="Crawford M.J."/>
            <person name="Daub J."/>
            <person name="Dimmic M.W."/>
            <person name="Estes C.F."/>
            <person name="Foster J.M."/>
            <person name="Ganatra M."/>
            <person name="Gregory W.F."/>
            <person name="Johnson N.M."/>
            <person name="Jin J."/>
            <person name="Komuniecki R."/>
            <person name="Korf I."/>
            <person name="Kumar S."/>
            <person name="Laney S."/>
            <person name="Li B.W."/>
            <person name="Li W."/>
            <person name="Lindblom T.H."/>
            <person name="Lustigman S."/>
            <person name="Ma D."/>
            <person name="Maina C.V."/>
            <person name="Martin D.M."/>
            <person name="McCarter J.P."/>
            <person name="McReynolds L."/>
            <person name="Mitreva M."/>
            <person name="Nutman T.B."/>
            <person name="Parkinson J."/>
            <person name="Peregrin-Alvarez J.M."/>
            <person name="Poole C."/>
            <person name="Ren Q."/>
            <person name="Saunders L."/>
            <person name="Sluder A.E."/>
            <person name="Smith K."/>
            <person name="Stanke M."/>
            <person name="Unnasch T.R."/>
            <person name="Ware J."/>
            <person name="Wei A.D."/>
            <person name="Weil G."/>
            <person name="Williams D.J."/>
            <person name="Zhang Y."/>
            <person name="Williams S.A."/>
            <person name="Fraser-Liggett C."/>
            <person name="Slatko B."/>
            <person name="Blaxter M.L."/>
            <person name="Scott A.L."/>
        </authorList>
    </citation>
    <scope>NUCLEOTIDE SEQUENCE</scope>
    <source>
        <strain evidence="1">FR3</strain>
    </source>
</reference>
<sequence length="56" mass="6670">MKRTTVVKWGRDSRIWESWNDRCLTLQQRISSWHFGDVTFGKSCRRDDYGNICCAV</sequence>
<gene>
    <name evidence="1" type="primary">Bm1369</name>
    <name evidence="1" type="ORF">BM_Bm1369</name>
</gene>
<dbReference type="AlphaFoldDB" id="A0A1I9G716"/>
<organism evidence="1">
    <name type="scientific">Brugia malayi</name>
    <name type="common">Filarial nematode worm</name>
    <dbReference type="NCBI Taxonomy" id="6279"/>
    <lineage>
        <taxon>Eukaryota</taxon>
        <taxon>Metazoa</taxon>
        <taxon>Ecdysozoa</taxon>
        <taxon>Nematoda</taxon>
        <taxon>Chromadorea</taxon>
        <taxon>Rhabditida</taxon>
        <taxon>Spirurina</taxon>
        <taxon>Spiruromorpha</taxon>
        <taxon>Filarioidea</taxon>
        <taxon>Onchocercidae</taxon>
        <taxon>Brugia</taxon>
    </lineage>
</organism>
<protein>
    <submittedName>
        <fullName evidence="1">Bm1369</fullName>
    </submittedName>
</protein>
<proteinExistence type="predicted"/>
<name>A0A1I9G716_BRUMA</name>
<evidence type="ECO:0000313" key="1">
    <source>
        <dbReference type="EMBL" id="CDQ03795.1"/>
    </source>
</evidence>
<accession>A0A1I9G716</accession>
<reference evidence="1" key="2">
    <citation type="submission" date="2012-12" db="EMBL/GenBank/DDBJ databases">
        <authorList>
            <consortium name="WormBase Consortium"/>
            <person name="Ghedin E."/>
            <person name="Paulini M."/>
        </authorList>
    </citation>
    <scope>NUCLEOTIDE SEQUENCE</scope>
    <source>
        <strain evidence="1">FR3</strain>
    </source>
</reference>
<dbReference type="EMBL" id="LN856966">
    <property type="protein sequence ID" value="CDQ03795.1"/>
    <property type="molecule type" value="Genomic_DNA"/>
</dbReference>